<evidence type="ECO:0000256" key="3">
    <source>
        <dbReference type="ARBA" id="ARBA00022827"/>
    </source>
</evidence>
<dbReference type="PANTHER" id="PTHR42973:SF13">
    <property type="entry name" value="FAD-BINDING PCMH-TYPE DOMAIN-CONTAINING PROTEIN"/>
    <property type="match status" value="1"/>
</dbReference>
<keyword evidence="4" id="KW-0560">Oxidoreductase</keyword>
<accession>A0AAF0DPA4</accession>
<keyword evidence="5" id="KW-0732">Signal</keyword>
<protein>
    <recommendedName>
        <fullName evidence="6">FAD-binding PCMH-type domain-containing protein</fullName>
    </recommendedName>
</protein>
<dbReference type="PANTHER" id="PTHR42973">
    <property type="entry name" value="BINDING OXIDOREDUCTASE, PUTATIVE (AFU_ORTHOLOGUE AFUA_1G17690)-RELATED"/>
    <property type="match status" value="1"/>
</dbReference>
<gene>
    <name evidence="7" type="ORF">PRK78_007423</name>
</gene>
<evidence type="ECO:0000313" key="7">
    <source>
        <dbReference type="EMBL" id="WEW61923.1"/>
    </source>
</evidence>
<dbReference type="GO" id="GO:0016491">
    <property type="term" value="F:oxidoreductase activity"/>
    <property type="evidence" value="ECO:0007669"/>
    <property type="project" value="UniProtKB-KW"/>
</dbReference>
<comment type="similarity">
    <text evidence="1">Belongs to the oxygen-dependent FAD-linked oxidoreductase family.</text>
</comment>
<dbReference type="EMBL" id="CP120631">
    <property type="protein sequence ID" value="WEW61923.1"/>
    <property type="molecule type" value="Genomic_DNA"/>
</dbReference>
<keyword evidence="2" id="KW-0285">Flavoprotein</keyword>
<dbReference type="Pfam" id="PF08031">
    <property type="entry name" value="BBE"/>
    <property type="match status" value="1"/>
</dbReference>
<dbReference type="Proteomes" id="UP001219355">
    <property type="component" value="Chromosome 5"/>
</dbReference>
<dbReference type="InterPro" id="IPR012951">
    <property type="entry name" value="BBE"/>
</dbReference>
<dbReference type="SUPFAM" id="SSF56176">
    <property type="entry name" value="FAD-binding/transporter-associated domain-like"/>
    <property type="match status" value="1"/>
</dbReference>
<feature type="domain" description="FAD-binding PCMH-type" evidence="6">
    <location>
        <begin position="101"/>
        <end position="272"/>
    </location>
</feature>
<evidence type="ECO:0000256" key="5">
    <source>
        <dbReference type="SAM" id="SignalP"/>
    </source>
</evidence>
<dbReference type="InterPro" id="IPR016166">
    <property type="entry name" value="FAD-bd_PCMH"/>
</dbReference>
<dbReference type="Gene3D" id="3.30.465.10">
    <property type="match status" value="1"/>
</dbReference>
<evidence type="ECO:0000256" key="1">
    <source>
        <dbReference type="ARBA" id="ARBA00005466"/>
    </source>
</evidence>
<proteinExistence type="inferred from homology"/>
<dbReference type="InterPro" id="IPR006094">
    <property type="entry name" value="Oxid_FAD_bind_N"/>
</dbReference>
<evidence type="ECO:0000313" key="8">
    <source>
        <dbReference type="Proteomes" id="UP001219355"/>
    </source>
</evidence>
<dbReference type="InterPro" id="IPR050416">
    <property type="entry name" value="FAD-linked_Oxidoreductase"/>
</dbReference>
<evidence type="ECO:0000259" key="6">
    <source>
        <dbReference type="PROSITE" id="PS51387"/>
    </source>
</evidence>
<feature type="signal peptide" evidence="5">
    <location>
        <begin position="1"/>
        <end position="18"/>
    </location>
</feature>
<feature type="chain" id="PRO_5042159031" description="FAD-binding PCMH-type domain-containing protein" evidence="5">
    <location>
        <begin position="19"/>
        <end position="561"/>
    </location>
</feature>
<dbReference type="PROSITE" id="PS51387">
    <property type="entry name" value="FAD_PCMH"/>
    <property type="match status" value="1"/>
</dbReference>
<evidence type="ECO:0000256" key="2">
    <source>
        <dbReference type="ARBA" id="ARBA00022630"/>
    </source>
</evidence>
<dbReference type="GO" id="GO:0071949">
    <property type="term" value="F:FAD binding"/>
    <property type="evidence" value="ECO:0007669"/>
    <property type="project" value="InterPro"/>
</dbReference>
<sequence length="561" mass="61814">MLLKPLSTWLLPTAAISATALQLRTQDYVPQSLNDTIKELGLEEYMKHLPNFNEKKRDEALASRCSRACNTLRDMLHSEVQFPGLIPYAANKGSYWAKQQSDLSPSCFLAAKGSRSVAMALTVSQKTQCPFAVRGGGHSIVPGASNTDVGITIDLRAFDEVKLSGDKKIVSVGPGATWLDVYKVLDQHDLTVVGGRASTVGVSGLTLGGGISFISGRGGFACDNIMKYQVMMADGQVLDVDYNSHPLLYFALRGGGNNFGVVLRFDFETFPLGKLWGGKRTYDIAAKEAINSGLSSYNDNASDDPDLAIITTFIGRRKNYFSLVFFDYAKPQADPPILKSSFKDLYKFRPTTDTTRFTNMSDLVLEIGLSTPRGFRQRFATLTYKNSVELQNNMVDIFMEEVKKIEDKVFGPEVFLPVIAFQPVPTTVSSKFSKRGGNALGVSASDGPLIGQYPGSSPIFPSTQTNHLYRTVVNLAFQWTSPVDDRAIELAMDRTVSRTNEIAMKKGLSYDYLYTNYAAPNQKPMTSYGAANVRKLREAQAKYDPQKVFEQLQPGGFKLNM</sequence>
<dbReference type="InterPro" id="IPR016169">
    <property type="entry name" value="FAD-bd_PCMH_sub2"/>
</dbReference>
<keyword evidence="8" id="KW-1185">Reference proteome</keyword>
<organism evidence="7 8">
    <name type="scientific">Emydomyces testavorans</name>
    <dbReference type="NCBI Taxonomy" id="2070801"/>
    <lineage>
        <taxon>Eukaryota</taxon>
        <taxon>Fungi</taxon>
        <taxon>Dikarya</taxon>
        <taxon>Ascomycota</taxon>
        <taxon>Pezizomycotina</taxon>
        <taxon>Eurotiomycetes</taxon>
        <taxon>Eurotiomycetidae</taxon>
        <taxon>Onygenales</taxon>
        <taxon>Nannizziopsiaceae</taxon>
        <taxon>Emydomyces</taxon>
    </lineage>
</organism>
<dbReference type="Pfam" id="PF01565">
    <property type="entry name" value="FAD_binding_4"/>
    <property type="match status" value="1"/>
</dbReference>
<dbReference type="AlphaFoldDB" id="A0AAF0DPA4"/>
<reference evidence="7" key="1">
    <citation type="submission" date="2023-03" db="EMBL/GenBank/DDBJ databases">
        <title>Emydomyces testavorans Genome Sequence.</title>
        <authorList>
            <person name="Hoyer L."/>
        </authorList>
    </citation>
    <scope>NUCLEOTIDE SEQUENCE</scope>
    <source>
        <strain evidence="7">16-2883</strain>
    </source>
</reference>
<keyword evidence="3" id="KW-0274">FAD</keyword>
<dbReference type="InterPro" id="IPR036318">
    <property type="entry name" value="FAD-bd_PCMH-like_sf"/>
</dbReference>
<name>A0AAF0DPA4_9EURO</name>
<evidence type="ECO:0000256" key="4">
    <source>
        <dbReference type="ARBA" id="ARBA00023002"/>
    </source>
</evidence>